<evidence type="ECO:0000256" key="2">
    <source>
        <dbReference type="ARBA" id="ARBA00022723"/>
    </source>
</evidence>
<accession>A0A2G4T9N9</accession>
<dbReference type="AlphaFoldDB" id="A0A2G4T9N9"/>
<keyword evidence="2" id="KW-0479">Metal-binding</keyword>
<dbReference type="RefSeq" id="XP_023471442.1">
    <property type="nucleotide sequence ID" value="XM_023613576.1"/>
</dbReference>
<dbReference type="PANTHER" id="PTHR12857:SF0">
    <property type="entry name" value="CXXC MOTIF CONTAINING ZINC BINDING PROTEIN"/>
    <property type="match status" value="1"/>
</dbReference>
<comment type="similarity">
    <text evidence="1">Belongs to the UPF0587 family.</text>
</comment>
<dbReference type="InterPro" id="IPR008584">
    <property type="entry name" value="CXXC_Zn-binding_euk"/>
</dbReference>
<gene>
    <name evidence="4" type="ORF">RHIMIDRAFT_288557</name>
</gene>
<dbReference type="SUPFAM" id="SSF141678">
    <property type="entry name" value="MAL13P1.257-like"/>
    <property type="match status" value="1"/>
</dbReference>
<evidence type="ECO:0000256" key="1">
    <source>
        <dbReference type="ARBA" id="ARBA00007818"/>
    </source>
</evidence>
<dbReference type="GO" id="GO:0008270">
    <property type="term" value="F:zinc ion binding"/>
    <property type="evidence" value="ECO:0007669"/>
    <property type="project" value="TreeGrafter"/>
</dbReference>
<sequence>MYDQLFVDQKLQTQKKEVNTEQQQTKRIKMVTTPLQAILKDDNESVLNTLRKGRRIASDVLLDISIIIELIVKDYLQSHFFGKRSRTPSSEESRHQCSSEYSENWIIQDDYKRRPPFVLKKNEEKTCYKQITSYLDTVWKADVSKLGLYIKADLENVTDLAPFEDKEWYFKIECTSCHEVDNSWISFNRQDTYDMSGSRGSANLVMRCKFCKREGTAQFEPSFKIKNYSIEENGKFQQIAQFDCRGLELVDFQAKDSWSAKGAETETTFDDIDLSEGEWADYDEKAGEPVGISNIEVEFRKEK</sequence>
<dbReference type="GeneID" id="35444565"/>
<proteinExistence type="inferred from homology"/>
<keyword evidence="5" id="KW-1185">Reference proteome</keyword>
<evidence type="ECO:0000313" key="5">
    <source>
        <dbReference type="Proteomes" id="UP000242254"/>
    </source>
</evidence>
<reference evidence="4 5" key="1">
    <citation type="journal article" date="2016" name="Proc. Natl. Acad. Sci. U.S.A.">
        <title>Lipid metabolic changes in an early divergent fungus govern the establishment of a mutualistic symbiosis with endobacteria.</title>
        <authorList>
            <person name="Lastovetsky O.A."/>
            <person name="Gaspar M.L."/>
            <person name="Mondo S.J."/>
            <person name="LaButti K.M."/>
            <person name="Sandor L."/>
            <person name="Grigoriev I.V."/>
            <person name="Henry S.A."/>
            <person name="Pawlowska T.E."/>
        </authorList>
    </citation>
    <scope>NUCLEOTIDE SEQUENCE [LARGE SCALE GENOMIC DNA]</scope>
    <source>
        <strain evidence="4 5">ATCC 52813</strain>
    </source>
</reference>
<dbReference type="Proteomes" id="UP000242254">
    <property type="component" value="Unassembled WGS sequence"/>
</dbReference>
<evidence type="ECO:0000313" key="4">
    <source>
        <dbReference type="EMBL" id="PHZ17734.1"/>
    </source>
</evidence>
<evidence type="ECO:0000256" key="3">
    <source>
        <dbReference type="ARBA" id="ARBA00022833"/>
    </source>
</evidence>
<organism evidence="4 5">
    <name type="scientific">Rhizopus microsporus ATCC 52813</name>
    <dbReference type="NCBI Taxonomy" id="1340429"/>
    <lineage>
        <taxon>Eukaryota</taxon>
        <taxon>Fungi</taxon>
        <taxon>Fungi incertae sedis</taxon>
        <taxon>Mucoromycota</taxon>
        <taxon>Mucoromycotina</taxon>
        <taxon>Mucoromycetes</taxon>
        <taxon>Mucorales</taxon>
        <taxon>Mucorineae</taxon>
        <taxon>Rhizopodaceae</taxon>
        <taxon>Rhizopus</taxon>
    </lineage>
</organism>
<protein>
    <submittedName>
        <fullName evidence="4">DUF866-domain-containing protein</fullName>
    </submittedName>
</protein>
<dbReference type="PANTHER" id="PTHR12857">
    <property type="entry name" value="CXXC MOTIF CONTAINING ZINC BINDING PROTEIN"/>
    <property type="match status" value="1"/>
</dbReference>
<name>A0A2G4T9N9_RHIZD</name>
<keyword evidence="3" id="KW-0862">Zinc</keyword>
<dbReference type="EMBL" id="KZ303842">
    <property type="protein sequence ID" value="PHZ17734.1"/>
    <property type="molecule type" value="Genomic_DNA"/>
</dbReference>
<dbReference type="Pfam" id="PF05907">
    <property type="entry name" value="CXXC_Zn-b_euk"/>
    <property type="match status" value="1"/>
</dbReference>